<sequence length="544" mass="57925">MSLLQYPDAAKSENLQVWNNAAFDGAAASGVCSDAPASAAKHLLRAAPPPLQPLSANRPDRLDLDPIKENRSPVPRKKSPAPAPAPTVAAKRAPRVAFKEQPGAVEDEIEKIEKEVERLSARLQELRLKKGEGDRDSHASSAAAAAEKRGRIVPAKFMDPTKQSAAAESPAPDRTRQRGVSLGPLEILGSPCPAALLSRKQCSMQKGARASTRIEESPATAKSRRRGLSLGPLDIHGSIKSKPLGKPAATPPPPPPPPQSVQSRRRSSVFKKLEGIEEKRSSPQSRPPAAAKALDTRKGTAKSAGPMPIGVRPRGVLSTEIATSSSIQTLQQNKLPHAKEKPVKGDKQRSSSASPKSRKQSAAKASELRKGIATAGAAKKPVKRDGASLSVIKPKALFRGDENTAGADKGPSKSTKFRVVASRYSLAPSRVGGGEPESKRRKWSLPEANTSQLESQVREGEIIDDDMQANQMHSTSGGQSPSSVTKVAEMLPRIKTLRCTIESPRDSGCAKRVAELVGRKPYFGAAEGDEGVSSFPELNFEEEE</sequence>
<keyword evidence="2" id="KW-1185">Reference proteome</keyword>
<evidence type="ECO:0000256" key="1">
    <source>
        <dbReference type="SAM" id="MobiDB-lite"/>
    </source>
</evidence>
<dbReference type="OrthoDB" id="1932658at2759"/>
<feature type="compositionally biased region" description="Pro residues" evidence="1">
    <location>
        <begin position="249"/>
        <end position="259"/>
    </location>
</feature>
<feature type="region of interest" description="Disordered" evidence="1">
    <location>
        <begin position="129"/>
        <end position="186"/>
    </location>
</feature>
<dbReference type="RefSeq" id="XP_020109130.1">
    <property type="nucleotide sequence ID" value="XM_020253541.1"/>
</dbReference>
<feature type="compositionally biased region" description="Basic and acidic residues" evidence="1">
    <location>
        <begin position="337"/>
        <end position="349"/>
    </location>
</feature>
<dbReference type="Gramene" id="Aco008492.1.mrna1">
    <property type="protein sequence ID" value="Aco008492.1.mrna1.cds1"/>
    <property type="gene ID" value="Aco008492.1.path1"/>
</dbReference>
<reference evidence="3" key="2">
    <citation type="submission" date="2025-08" db="UniProtKB">
        <authorList>
            <consortium name="RefSeq"/>
        </authorList>
    </citation>
    <scope>IDENTIFICATION</scope>
    <source>
        <tissue evidence="3">Leaf</tissue>
    </source>
</reference>
<dbReference type="AlphaFoldDB" id="A0A6P5GUF8"/>
<feature type="compositionally biased region" description="Polar residues" evidence="1">
    <location>
        <begin position="320"/>
        <end position="334"/>
    </location>
</feature>
<feature type="region of interest" description="Disordered" evidence="1">
    <location>
        <begin position="524"/>
        <end position="544"/>
    </location>
</feature>
<reference evidence="2" key="1">
    <citation type="journal article" date="2015" name="Nat. Genet.">
        <title>The pineapple genome and the evolution of CAM photosynthesis.</title>
        <authorList>
            <person name="Ming R."/>
            <person name="VanBuren R."/>
            <person name="Wai C.M."/>
            <person name="Tang H."/>
            <person name="Schatz M.C."/>
            <person name="Bowers J.E."/>
            <person name="Lyons E."/>
            <person name="Wang M.L."/>
            <person name="Chen J."/>
            <person name="Biggers E."/>
            <person name="Zhang J."/>
            <person name="Huang L."/>
            <person name="Zhang L."/>
            <person name="Miao W."/>
            <person name="Zhang J."/>
            <person name="Ye Z."/>
            <person name="Miao C."/>
            <person name="Lin Z."/>
            <person name="Wang H."/>
            <person name="Zhou H."/>
            <person name="Yim W.C."/>
            <person name="Priest H.D."/>
            <person name="Zheng C."/>
            <person name="Woodhouse M."/>
            <person name="Edger P.P."/>
            <person name="Guyot R."/>
            <person name="Guo H.B."/>
            <person name="Guo H."/>
            <person name="Zheng G."/>
            <person name="Singh R."/>
            <person name="Sharma A."/>
            <person name="Min X."/>
            <person name="Zheng Y."/>
            <person name="Lee H."/>
            <person name="Gurtowski J."/>
            <person name="Sedlazeck F.J."/>
            <person name="Harkess A."/>
            <person name="McKain M.R."/>
            <person name="Liao Z."/>
            <person name="Fang J."/>
            <person name="Liu J."/>
            <person name="Zhang X."/>
            <person name="Zhang Q."/>
            <person name="Hu W."/>
            <person name="Qin Y."/>
            <person name="Wang K."/>
            <person name="Chen L.Y."/>
            <person name="Shirley N."/>
            <person name="Lin Y.R."/>
            <person name="Liu L.Y."/>
            <person name="Hernandez A.G."/>
            <person name="Wright C.L."/>
            <person name="Bulone V."/>
            <person name="Tuskan G.A."/>
            <person name="Heath K."/>
            <person name="Zee F."/>
            <person name="Moore P.H."/>
            <person name="Sunkar R."/>
            <person name="Leebens-Mack J.H."/>
            <person name="Mockler T."/>
            <person name="Bennetzen J.L."/>
            <person name="Freeling M."/>
            <person name="Sankoff D."/>
            <person name="Paterson A.H."/>
            <person name="Zhu X."/>
            <person name="Yang X."/>
            <person name="Smith J.A."/>
            <person name="Cushman J.C."/>
            <person name="Paull R.E."/>
            <person name="Yu Q."/>
        </authorList>
    </citation>
    <scope>NUCLEOTIDE SEQUENCE [LARGE SCALE GENOMIC DNA]</scope>
    <source>
        <strain evidence="2">cv. F153</strain>
    </source>
</reference>
<feature type="region of interest" description="Disordered" evidence="1">
    <location>
        <begin position="46"/>
        <end position="102"/>
    </location>
</feature>
<dbReference type="PANTHER" id="PTHR36386">
    <property type="entry name" value="OS06G0683900 PROTEIN"/>
    <property type="match status" value="1"/>
</dbReference>
<evidence type="ECO:0000313" key="2">
    <source>
        <dbReference type="Proteomes" id="UP000515123"/>
    </source>
</evidence>
<feature type="compositionally biased region" description="Basic and acidic residues" evidence="1">
    <location>
        <begin position="271"/>
        <end position="281"/>
    </location>
</feature>
<proteinExistence type="predicted"/>
<accession>A0A6P5GUF8</accession>
<protein>
    <submittedName>
        <fullName evidence="3">Serine/arginine repetitive matrix protein 1</fullName>
    </submittedName>
</protein>
<dbReference type="GeneID" id="109724656"/>
<dbReference type="Proteomes" id="UP000515123">
    <property type="component" value="Linkage group 19"/>
</dbReference>
<evidence type="ECO:0000313" key="3">
    <source>
        <dbReference type="RefSeq" id="XP_020109130.1"/>
    </source>
</evidence>
<feature type="region of interest" description="Disordered" evidence="1">
    <location>
        <begin position="200"/>
        <end position="456"/>
    </location>
</feature>
<gene>
    <name evidence="3" type="primary">LOC109724656</name>
</gene>
<feature type="compositionally biased region" description="Basic and acidic residues" evidence="1">
    <location>
        <begin position="58"/>
        <end position="71"/>
    </location>
</feature>
<feature type="compositionally biased region" description="Basic and acidic residues" evidence="1">
    <location>
        <begin position="129"/>
        <end position="138"/>
    </location>
</feature>
<organism evidence="2 3">
    <name type="scientific">Ananas comosus</name>
    <name type="common">Pineapple</name>
    <name type="synonym">Ananas ananas</name>
    <dbReference type="NCBI Taxonomy" id="4615"/>
    <lineage>
        <taxon>Eukaryota</taxon>
        <taxon>Viridiplantae</taxon>
        <taxon>Streptophyta</taxon>
        <taxon>Embryophyta</taxon>
        <taxon>Tracheophyta</taxon>
        <taxon>Spermatophyta</taxon>
        <taxon>Magnoliopsida</taxon>
        <taxon>Liliopsida</taxon>
        <taxon>Poales</taxon>
        <taxon>Bromeliaceae</taxon>
        <taxon>Bromelioideae</taxon>
        <taxon>Ananas</taxon>
    </lineage>
</organism>
<name>A0A6P5GUF8_ANACO</name>
<dbReference type="PANTHER" id="PTHR36386:SF1">
    <property type="entry name" value="OS06G0683900 PROTEIN"/>
    <property type="match status" value="1"/>
</dbReference>